<dbReference type="EMBL" id="SIHO01000001">
    <property type="protein sequence ID" value="TFU05689.1"/>
    <property type="molecule type" value="Genomic_DNA"/>
</dbReference>
<keyword evidence="1" id="KW-0812">Transmembrane</keyword>
<feature type="transmembrane region" description="Helical" evidence="1">
    <location>
        <begin position="15"/>
        <end position="35"/>
    </location>
</feature>
<comment type="caution">
    <text evidence="2">The sequence shown here is derived from an EMBL/GenBank/DDBJ whole genome shotgun (WGS) entry which is preliminary data.</text>
</comment>
<protein>
    <submittedName>
        <fullName evidence="2">Uncharacterized protein</fullName>
    </submittedName>
</protein>
<sequence length="132" mass="13821">MNTTGMLPLTSRQNIIMALMGAVLWLAAALLLRALEPLNIFEGSTRVLVYALTIPGTWPFVLLLERLGGLARNQVAMGYAVGTASATLLDGLALAWFPSLYGSSVAHIAGAGAVILWGAGVGLVLAFLRDRG</sequence>
<keyword evidence="3" id="KW-1185">Reference proteome</keyword>
<evidence type="ECO:0000313" key="3">
    <source>
        <dbReference type="Proteomes" id="UP000297737"/>
    </source>
</evidence>
<accession>A0A4Y9EQZ6</accession>
<name>A0A4Y9EQZ6_9SPHN</name>
<proteinExistence type="predicted"/>
<evidence type="ECO:0000256" key="1">
    <source>
        <dbReference type="SAM" id="Phobius"/>
    </source>
</evidence>
<evidence type="ECO:0000313" key="2">
    <source>
        <dbReference type="EMBL" id="TFU05689.1"/>
    </source>
</evidence>
<organism evidence="2 3">
    <name type="scientific">Glacieibacterium arshaanense</name>
    <dbReference type="NCBI Taxonomy" id="2511025"/>
    <lineage>
        <taxon>Bacteria</taxon>
        <taxon>Pseudomonadati</taxon>
        <taxon>Pseudomonadota</taxon>
        <taxon>Alphaproteobacteria</taxon>
        <taxon>Sphingomonadales</taxon>
        <taxon>Sphingosinicellaceae</taxon>
        <taxon>Glacieibacterium</taxon>
    </lineage>
</organism>
<dbReference type="RefSeq" id="WP_135244414.1">
    <property type="nucleotide sequence ID" value="NZ_SIHO01000001.1"/>
</dbReference>
<feature type="transmembrane region" description="Helical" evidence="1">
    <location>
        <begin position="47"/>
        <end position="64"/>
    </location>
</feature>
<keyword evidence="1" id="KW-0472">Membrane</keyword>
<gene>
    <name evidence="2" type="ORF">EUV02_01255</name>
</gene>
<dbReference type="OrthoDB" id="7596306at2"/>
<feature type="transmembrane region" description="Helical" evidence="1">
    <location>
        <begin position="76"/>
        <end position="98"/>
    </location>
</feature>
<keyword evidence="1" id="KW-1133">Transmembrane helix</keyword>
<reference evidence="2 3" key="1">
    <citation type="submission" date="2019-02" db="EMBL/GenBank/DDBJ databases">
        <title>Polymorphobacter sp. isolated from the lake at the Tibet of China.</title>
        <authorList>
            <person name="Li A."/>
        </authorList>
    </citation>
    <scope>NUCLEOTIDE SEQUENCE [LARGE SCALE GENOMIC DNA]</scope>
    <source>
        <strain evidence="2 3">DJ1R-1</strain>
    </source>
</reference>
<feature type="transmembrane region" description="Helical" evidence="1">
    <location>
        <begin position="104"/>
        <end position="128"/>
    </location>
</feature>
<dbReference type="Proteomes" id="UP000297737">
    <property type="component" value="Unassembled WGS sequence"/>
</dbReference>
<dbReference type="AlphaFoldDB" id="A0A4Y9EQZ6"/>